<dbReference type="RefSeq" id="WP_089333759.1">
    <property type="nucleotide sequence ID" value="NZ_FZNS01000010.1"/>
</dbReference>
<evidence type="ECO:0008006" key="3">
    <source>
        <dbReference type="Google" id="ProtNLM"/>
    </source>
</evidence>
<sequence length="150" mass="17412">MKNEDDLARSIGSMLQRVDEPGLEHVVADLVRLADLERIAVAYNNEPWSYASPLIDDTDGYLFRIRIKPHPVNMESRAELVFDILHELGHCFDLEVLALEDKDNNAKKRGREVRAWAWADQEFSRHPALAPYQELYLKYRAICLNSYPEK</sequence>
<accession>A0A238ZYV6</accession>
<dbReference type="AlphaFoldDB" id="A0A238ZYV6"/>
<proteinExistence type="predicted"/>
<evidence type="ECO:0000313" key="1">
    <source>
        <dbReference type="EMBL" id="SNR88577.1"/>
    </source>
</evidence>
<name>A0A238ZYV6_9BACT</name>
<keyword evidence="2" id="KW-1185">Reference proteome</keyword>
<evidence type="ECO:0000313" key="2">
    <source>
        <dbReference type="Proteomes" id="UP000198310"/>
    </source>
</evidence>
<gene>
    <name evidence="1" type="ORF">SAMN06269173_11084</name>
</gene>
<dbReference type="EMBL" id="FZNS01000010">
    <property type="protein sequence ID" value="SNR88577.1"/>
    <property type="molecule type" value="Genomic_DNA"/>
</dbReference>
<protein>
    <recommendedName>
        <fullName evidence="3">IrrE N-terminal-like domain-containing protein</fullName>
    </recommendedName>
</protein>
<organism evidence="1 2">
    <name type="scientific">Hymenobacter mucosus</name>
    <dbReference type="NCBI Taxonomy" id="1411120"/>
    <lineage>
        <taxon>Bacteria</taxon>
        <taxon>Pseudomonadati</taxon>
        <taxon>Bacteroidota</taxon>
        <taxon>Cytophagia</taxon>
        <taxon>Cytophagales</taxon>
        <taxon>Hymenobacteraceae</taxon>
        <taxon>Hymenobacter</taxon>
    </lineage>
</organism>
<dbReference type="Proteomes" id="UP000198310">
    <property type="component" value="Unassembled WGS sequence"/>
</dbReference>
<reference evidence="2" key="1">
    <citation type="submission" date="2017-06" db="EMBL/GenBank/DDBJ databases">
        <authorList>
            <person name="Varghese N."/>
            <person name="Submissions S."/>
        </authorList>
    </citation>
    <scope>NUCLEOTIDE SEQUENCE [LARGE SCALE GENOMIC DNA]</scope>
    <source>
        <strain evidence="2">DSM 28041</strain>
    </source>
</reference>